<protein>
    <submittedName>
        <fullName evidence="2">Uncharacterized protein</fullName>
    </submittedName>
</protein>
<dbReference type="AlphaFoldDB" id="A0AA38U4Y2"/>
<reference evidence="2" key="1">
    <citation type="submission" date="2022-08" db="EMBL/GenBank/DDBJ databases">
        <authorList>
            <consortium name="DOE Joint Genome Institute"/>
            <person name="Min B."/>
            <person name="Riley R."/>
            <person name="Sierra-Patev S."/>
            <person name="Naranjo-Ortiz M."/>
            <person name="Looney B."/>
            <person name="Konkel Z."/>
            <person name="Slot J.C."/>
            <person name="Sakamoto Y."/>
            <person name="Steenwyk J.L."/>
            <person name="Rokas A."/>
            <person name="Carro J."/>
            <person name="Camarero S."/>
            <person name="Ferreira P."/>
            <person name="Molpeceres G."/>
            <person name="Ruiz-Duenas F.J."/>
            <person name="Serrano A."/>
            <person name="Henrissat B."/>
            <person name="Drula E."/>
            <person name="Hughes K.W."/>
            <person name="Mata J.L."/>
            <person name="Ishikawa N.K."/>
            <person name="Vargas-Isla R."/>
            <person name="Ushijima S."/>
            <person name="Smith C.A."/>
            <person name="Ahrendt S."/>
            <person name="Andreopoulos W."/>
            <person name="He G."/>
            <person name="Labutti K."/>
            <person name="Lipzen A."/>
            <person name="Ng V."/>
            <person name="Sandor L."/>
            <person name="Barry K."/>
            <person name="Martinez A.T."/>
            <person name="Xiao Y."/>
            <person name="Gibbons J.G."/>
            <person name="Terashima K."/>
            <person name="Hibbett D.S."/>
            <person name="Grigoriev I.V."/>
        </authorList>
    </citation>
    <scope>NUCLEOTIDE SEQUENCE</scope>
    <source>
        <strain evidence="2">TFB9207</strain>
    </source>
</reference>
<sequence length="346" mass="38050">MKAIFTKLKGKLGKSGSKRRKSLETAGSGGAGIAVRSCFQLHRTYVKPSFRSTCWDLSDQVLSALNIAAQSSPVPYLATLSTVALSIFKAAQGAKENREALGELSKTACDFASSVLDTYRELHPSDSGSDTSQDQSSFSSDHVLNNHVELLLKTFKNINDWITRVKTRKLFCRLISYKSDLREIQKFRGQLRDAMDKFQLQSSIALRTYASQTERNNVTRHEQTQERLIIIQEEMQILIRRSPPTTSDSNSPSSSHANIVTPAGSDIVIESEKLVGFGAAAMSPNGLLAASILQPASTIQGIILPKDSSQPGSIEGIVSRPDAGLMSLKRCPVWYQHPRKRPRLSV</sequence>
<proteinExistence type="predicted"/>
<comment type="caution">
    <text evidence="2">The sequence shown here is derived from an EMBL/GenBank/DDBJ whole genome shotgun (WGS) entry which is preliminary data.</text>
</comment>
<dbReference type="GO" id="GO:0007166">
    <property type="term" value="P:cell surface receptor signaling pathway"/>
    <property type="evidence" value="ECO:0007669"/>
    <property type="project" value="InterPro"/>
</dbReference>
<feature type="compositionally biased region" description="Basic residues" evidence="1">
    <location>
        <begin position="8"/>
        <end position="21"/>
    </location>
</feature>
<evidence type="ECO:0000313" key="3">
    <source>
        <dbReference type="Proteomes" id="UP001163846"/>
    </source>
</evidence>
<gene>
    <name evidence="2" type="ORF">F5878DRAFT_8937</name>
</gene>
<accession>A0AA38U4Y2</accession>
<dbReference type="Gene3D" id="1.20.930.20">
    <property type="entry name" value="Adaptor protein Cbl, N-terminal domain"/>
    <property type="match status" value="1"/>
</dbReference>
<dbReference type="InterPro" id="IPR059179">
    <property type="entry name" value="MLKL-like_MCAfunc"/>
</dbReference>
<feature type="region of interest" description="Disordered" evidence="1">
    <location>
        <begin position="1"/>
        <end position="29"/>
    </location>
</feature>
<dbReference type="EMBL" id="MU806959">
    <property type="protein sequence ID" value="KAJ3832439.1"/>
    <property type="molecule type" value="Genomic_DNA"/>
</dbReference>
<evidence type="ECO:0000313" key="2">
    <source>
        <dbReference type="EMBL" id="KAJ3832439.1"/>
    </source>
</evidence>
<dbReference type="InterPro" id="IPR036537">
    <property type="entry name" value="Adaptor_Cbl_N_dom_sf"/>
</dbReference>
<organism evidence="2 3">
    <name type="scientific">Lentinula raphanica</name>
    <dbReference type="NCBI Taxonomy" id="153919"/>
    <lineage>
        <taxon>Eukaryota</taxon>
        <taxon>Fungi</taxon>
        <taxon>Dikarya</taxon>
        <taxon>Basidiomycota</taxon>
        <taxon>Agaricomycotina</taxon>
        <taxon>Agaricomycetes</taxon>
        <taxon>Agaricomycetidae</taxon>
        <taxon>Agaricales</taxon>
        <taxon>Marasmiineae</taxon>
        <taxon>Omphalotaceae</taxon>
        <taxon>Lentinula</taxon>
    </lineage>
</organism>
<dbReference type="Proteomes" id="UP001163846">
    <property type="component" value="Unassembled WGS sequence"/>
</dbReference>
<evidence type="ECO:0000256" key="1">
    <source>
        <dbReference type="SAM" id="MobiDB-lite"/>
    </source>
</evidence>
<name>A0AA38U4Y2_9AGAR</name>
<keyword evidence="3" id="KW-1185">Reference proteome</keyword>
<dbReference type="CDD" id="cd21037">
    <property type="entry name" value="MLKL_NTD"/>
    <property type="match status" value="1"/>
</dbReference>